<dbReference type="SUPFAM" id="SSF53098">
    <property type="entry name" value="Ribonuclease H-like"/>
    <property type="match status" value="1"/>
</dbReference>
<evidence type="ECO:0000256" key="8">
    <source>
        <dbReference type="ARBA" id="ARBA00022932"/>
    </source>
</evidence>
<feature type="domain" description="Integrase catalytic" evidence="11">
    <location>
        <begin position="56"/>
        <end position="229"/>
    </location>
</feature>
<keyword evidence="6" id="KW-0229">DNA integration</keyword>
<evidence type="ECO:0000256" key="6">
    <source>
        <dbReference type="ARBA" id="ARBA00022908"/>
    </source>
</evidence>
<gene>
    <name evidence="12" type="ORF">RJ639_045124</name>
</gene>
<keyword evidence="1" id="KW-0540">Nuclease</keyword>
<evidence type="ECO:0000259" key="11">
    <source>
        <dbReference type="PROSITE" id="PS50994"/>
    </source>
</evidence>
<dbReference type="PANTHER" id="PTHR42648">
    <property type="entry name" value="TRANSPOSASE, PUTATIVE-RELATED"/>
    <property type="match status" value="1"/>
</dbReference>
<sequence length="452" mass="50906">MAFEAWTSKFWRSEIAIDEEYGKGIAIDRSARQTLQRLSCRGKQHRHSFPKESISRAKAPLELIHIDVCGPIDPTSLGKHIYFLLFIDDYSRKTCVYFLKQNSEVFSTFKRFKALVKKQRGYQIKAMISNKGGEFTSKEFKQRKELDNKSEKFIFIDYSQESKGYKLYNPVDKKMKVSRDVTFDEKSSWDWTNRDKEQYIFYSIDMNRKEVEEESIELVTPSSNNVKIFDDFKKDMAKEFEMTDIDLISIHMDTKEVTDSDSIKASISIHGIISSVRALRRRKSRILLGRCHPTRTECSDGILFGQNSARPLSLCSGKVFGRNSVRTEFCSAIVTLLGQSVRTGFCSDRILSLCTGKVFGRNSVLTELCSAVVTLLGQSVQTGFCSDRILLDVTLLGQSVRTGFCSDRIMLGQILGTLHVSPSGETVMPSDAGDAAASHLPGEGPSGDAPEP</sequence>
<keyword evidence="13" id="KW-1185">Reference proteome</keyword>
<dbReference type="GO" id="GO:0016787">
    <property type="term" value="F:hydrolase activity"/>
    <property type="evidence" value="ECO:0007669"/>
    <property type="project" value="UniProtKB-KW"/>
</dbReference>
<comment type="caution">
    <text evidence="12">The sequence shown here is derived from an EMBL/GenBank/DDBJ whole genome shotgun (WGS) entry which is preliminary data.</text>
</comment>
<dbReference type="Proteomes" id="UP001188597">
    <property type="component" value="Unassembled WGS sequence"/>
</dbReference>
<keyword evidence="8" id="KW-0808">Transferase</keyword>
<dbReference type="InterPro" id="IPR039537">
    <property type="entry name" value="Retrotran_Ty1/copia-like"/>
</dbReference>
<evidence type="ECO:0000256" key="3">
    <source>
        <dbReference type="ARBA" id="ARBA00022759"/>
    </source>
</evidence>
<proteinExistence type="predicted"/>
<dbReference type="PANTHER" id="PTHR42648:SF11">
    <property type="entry name" value="TRANSPOSON TY4-P GAG-POL POLYPROTEIN"/>
    <property type="match status" value="1"/>
</dbReference>
<dbReference type="PROSITE" id="PS50994">
    <property type="entry name" value="INTEGRASE"/>
    <property type="match status" value="1"/>
</dbReference>
<dbReference type="GO" id="GO:0003964">
    <property type="term" value="F:RNA-directed DNA polymerase activity"/>
    <property type="evidence" value="ECO:0007669"/>
    <property type="project" value="UniProtKB-KW"/>
</dbReference>
<dbReference type="Pfam" id="PF25597">
    <property type="entry name" value="SH3_retrovirus"/>
    <property type="match status" value="1"/>
</dbReference>
<dbReference type="EMBL" id="JAVXUP010000771">
    <property type="protein sequence ID" value="KAK3021223.1"/>
    <property type="molecule type" value="Genomic_DNA"/>
</dbReference>
<evidence type="ECO:0000256" key="1">
    <source>
        <dbReference type="ARBA" id="ARBA00022722"/>
    </source>
</evidence>
<keyword evidence="3" id="KW-0255">Endonuclease</keyword>
<dbReference type="GO" id="GO:0004519">
    <property type="term" value="F:endonuclease activity"/>
    <property type="evidence" value="ECO:0007669"/>
    <property type="project" value="UniProtKB-KW"/>
</dbReference>
<evidence type="ECO:0000313" key="12">
    <source>
        <dbReference type="EMBL" id="KAK3021223.1"/>
    </source>
</evidence>
<protein>
    <recommendedName>
        <fullName evidence="11">Integrase catalytic domain-containing protein</fullName>
    </recommendedName>
</protein>
<keyword evidence="4" id="KW-0378">Hydrolase</keyword>
<keyword evidence="8" id="KW-0239">DNA-directed DNA polymerase</keyword>
<dbReference type="InterPro" id="IPR036397">
    <property type="entry name" value="RNaseH_sf"/>
</dbReference>
<evidence type="ECO:0000256" key="2">
    <source>
        <dbReference type="ARBA" id="ARBA00022723"/>
    </source>
</evidence>
<evidence type="ECO:0000256" key="4">
    <source>
        <dbReference type="ARBA" id="ARBA00022801"/>
    </source>
</evidence>
<organism evidence="12 13">
    <name type="scientific">Escallonia herrerae</name>
    <dbReference type="NCBI Taxonomy" id="1293975"/>
    <lineage>
        <taxon>Eukaryota</taxon>
        <taxon>Viridiplantae</taxon>
        <taxon>Streptophyta</taxon>
        <taxon>Embryophyta</taxon>
        <taxon>Tracheophyta</taxon>
        <taxon>Spermatophyta</taxon>
        <taxon>Magnoliopsida</taxon>
        <taxon>eudicotyledons</taxon>
        <taxon>Gunneridae</taxon>
        <taxon>Pentapetalae</taxon>
        <taxon>asterids</taxon>
        <taxon>campanulids</taxon>
        <taxon>Escalloniales</taxon>
        <taxon>Escalloniaceae</taxon>
        <taxon>Escallonia</taxon>
    </lineage>
</organism>
<dbReference type="GO" id="GO:0015074">
    <property type="term" value="P:DNA integration"/>
    <property type="evidence" value="ECO:0007669"/>
    <property type="project" value="UniProtKB-KW"/>
</dbReference>
<accession>A0AA89AZX9</accession>
<dbReference type="InterPro" id="IPR001584">
    <property type="entry name" value="Integrase_cat-core"/>
</dbReference>
<evidence type="ECO:0000256" key="5">
    <source>
        <dbReference type="ARBA" id="ARBA00022842"/>
    </source>
</evidence>
<evidence type="ECO:0000256" key="7">
    <source>
        <dbReference type="ARBA" id="ARBA00022918"/>
    </source>
</evidence>
<feature type="region of interest" description="Disordered" evidence="10">
    <location>
        <begin position="426"/>
        <end position="452"/>
    </location>
</feature>
<evidence type="ECO:0000256" key="9">
    <source>
        <dbReference type="ARBA" id="ARBA00023172"/>
    </source>
</evidence>
<dbReference type="InterPro" id="IPR012337">
    <property type="entry name" value="RNaseH-like_sf"/>
</dbReference>
<reference evidence="12" key="1">
    <citation type="submission" date="2022-12" db="EMBL/GenBank/DDBJ databases">
        <title>Draft genome assemblies for two species of Escallonia (Escalloniales).</title>
        <authorList>
            <person name="Chanderbali A."/>
            <person name="Dervinis C."/>
            <person name="Anghel I."/>
            <person name="Soltis D."/>
            <person name="Soltis P."/>
            <person name="Zapata F."/>
        </authorList>
    </citation>
    <scope>NUCLEOTIDE SEQUENCE</scope>
    <source>
        <strain evidence="12">UCBG64.0493</strain>
        <tissue evidence="12">Leaf</tissue>
    </source>
</reference>
<keyword evidence="2" id="KW-0479">Metal-binding</keyword>
<dbReference type="GO" id="GO:0003887">
    <property type="term" value="F:DNA-directed DNA polymerase activity"/>
    <property type="evidence" value="ECO:0007669"/>
    <property type="project" value="UniProtKB-KW"/>
</dbReference>
<keyword evidence="8" id="KW-0548">Nucleotidyltransferase</keyword>
<dbReference type="GO" id="GO:0006310">
    <property type="term" value="P:DNA recombination"/>
    <property type="evidence" value="ECO:0007669"/>
    <property type="project" value="UniProtKB-KW"/>
</dbReference>
<keyword evidence="9" id="KW-0233">DNA recombination</keyword>
<name>A0AA89AZX9_9ASTE</name>
<dbReference type="GO" id="GO:0003676">
    <property type="term" value="F:nucleic acid binding"/>
    <property type="evidence" value="ECO:0007669"/>
    <property type="project" value="InterPro"/>
</dbReference>
<keyword evidence="7" id="KW-0695">RNA-directed DNA polymerase</keyword>
<dbReference type="Gene3D" id="3.30.420.10">
    <property type="entry name" value="Ribonuclease H-like superfamily/Ribonuclease H"/>
    <property type="match status" value="1"/>
</dbReference>
<evidence type="ECO:0000256" key="10">
    <source>
        <dbReference type="SAM" id="MobiDB-lite"/>
    </source>
</evidence>
<evidence type="ECO:0000313" key="13">
    <source>
        <dbReference type="Proteomes" id="UP001188597"/>
    </source>
</evidence>
<dbReference type="AlphaFoldDB" id="A0AA89AZX9"/>
<dbReference type="GO" id="GO:0046872">
    <property type="term" value="F:metal ion binding"/>
    <property type="evidence" value="ECO:0007669"/>
    <property type="project" value="UniProtKB-KW"/>
</dbReference>
<dbReference type="InterPro" id="IPR057670">
    <property type="entry name" value="SH3_retrovirus"/>
</dbReference>
<keyword evidence="5" id="KW-0460">Magnesium</keyword>